<feature type="compositionally biased region" description="Low complexity" evidence="1">
    <location>
        <begin position="46"/>
        <end position="73"/>
    </location>
</feature>
<dbReference type="KEGG" id="foc:113212055"/>
<organism evidence="3 5">
    <name type="scientific">Frankliniella occidentalis</name>
    <name type="common">Western flower thrips</name>
    <name type="synonym">Euthrips occidentalis</name>
    <dbReference type="NCBI Taxonomy" id="133901"/>
    <lineage>
        <taxon>Eukaryota</taxon>
        <taxon>Metazoa</taxon>
        <taxon>Ecdysozoa</taxon>
        <taxon>Arthropoda</taxon>
        <taxon>Hexapoda</taxon>
        <taxon>Insecta</taxon>
        <taxon>Pterygota</taxon>
        <taxon>Neoptera</taxon>
        <taxon>Paraneoptera</taxon>
        <taxon>Thysanoptera</taxon>
        <taxon>Terebrantia</taxon>
        <taxon>Thripoidea</taxon>
        <taxon>Thripidae</taxon>
        <taxon>Frankliniella</taxon>
    </lineage>
</organism>
<accession>A0A6J1SZP2</accession>
<evidence type="ECO:0000313" key="5">
    <source>
        <dbReference type="RefSeq" id="XP_026286408.1"/>
    </source>
</evidence>
<evidence type="ECO:0000256" key="1">
    <source>
        <dbReference type="SAM" id="MobiDB-lite"/>
    </source>
</evidence>
<evidence type="ECO:0000313" key="3">
    <source>
        <dbReference type="Proteomes" id="UP000504606"/>
    </source>
</evidence>
<dbReference type="Proteomes" id="UP000504606">
    <property type="component" value="Unplaced"/>
</dbReference>
<feature type="region of interest" description="Disordered" evidence="1">
    <location>
        <begin position="21"/>
        <end position="80"/>
    </location>
</feature>
<reference evidence="4 5" key="1">
    <citation type="submission" date="2025-04" db="UniProtKB">
        <authorList>
            <consortium name="RefSeq"/>
        </authorList>
    </citation>
    <scope>IDENTIFICATION</scope>
    <source>
        <tissue evidence="4 5">Whole organism</tissue>
    </source>
</reference>
<gene>
    <name evidence="4 5" type="primary">LOC113212055</name>
</gene>
<proteinExistence type="predicted"/>
<dbReference type="GeneID" id="113212055"/>
<evidence type="ECO:0000256" key="2">
    <source>
        <dbReference type="SAM" id="SignalP"/>
    </source>
</evidence>
<sequence length="219" mass="23702">MASRQMLASLWATATTVTVGLGRLEPRVEAGSTTTLSDEEAETPQSSSGYSSDSGDSVSLPSSSSTSLSGGPEEPWEEVEVCNGKWESRGIVPGVSAWTPTNLDDDLLDTLTVSHARAACPRLQDEEDDVWENIMGEIMASTGRRDEAVAAEQVDDVLDWGVFIGWAPVPTLEEAEVLAAAAAAEEQQRREAAALKKAARLAKYHHNNGSFKRKYHYYQ</sequence>
<dbReference type="AlphaFoldDB" id="A0A6J1SZP2"/>
<keyword evidence="2" id="KW-0732">Signal</keyword>
<feature type="chain" id="PRO_5044639510" evidence="2">
    <location>
        <begin position="23"/>
        <end position="219"/>
    </location>
</feature>
<feature type="signal peptide" evidence="2">
    <location>
        <begin position="1"/>
        <end position="22"/>
    </location>
</feature>
<protein>
    <submittedName>
        <fullName evidence="4 5">Uncharacterized protein LOC113212055 isoform X1</fullName>
    </submittedName>
</protein>
<keyword evidence="3" id="KW-1185">Reference proteome</keyword>
<evidence type="ECO:0000313" key="4">
    <source>
        <dbReference type="RefSeq" id="XP_026286407.1"/>
    </source>
</evidence>
<dbReference type="RefSeq" id="XP_026286407.1">
    <property type="nucleotide sequence ID" value="XM_026430622.2"/>
</dbReference>
<dbReference type="RefSeq" id="XP_026286408.1">
    <property type="nucleotide sequence ID" value="XM_026430623.2"/>
</dbReference>
<name>A0A6J1SZP2_FRAOC</name>